<sequence>MALPGIGTGGDDLTGTESRATRPAVPAPDRPDGPALLNALRIAEPVECLTPIKLGRSAVGAPTPGPALARLGQRFPLPLPGDLVTHILFDKRGAR</sequence>
<dbReference type="STRING" id="996342.SAMN05443551_1021"/>
<organism evidence="2 3">
    <name type="scientific">Marivita hallyeonensis</name>
    <dbReference type="NCBI Taxonomy" id="996342"/>
    <lineage>
        <taxon>Bacteria</taxon>
        <taxon>Pseudomonadati</taxon>
        <taxon>Pseudomonadota</taxon>
        <taxon>Alphaproteobacteria</taxon>
        <taxon>Rhodobacterales</taxon>
        <taxon>Roseobacteraceae</taxon>
        <taxon>Marivita</taxon>
    </lineage>
</organism>
<dbReference type="EMBL" id="FQXC01000001">
    <property type="protein sequence ID" value="SHG92115.1"/>
    <property type="molecule type" value="Genomic_DNA"/>
</dbReference>
<evidence type="ECO:0000313" key="3">
    <source>
        <dbReference type="Proteomes" id="UP000184221"/>
    </source>
</evidence>
<keyword evidence="3" id="KW-1185">Reference proteome</keyword>
<protein>
    <submittedName>
        <fullName evidence="2">Uncharacterized protein</fullName>
    </submittedName>
</protein>
<feature type="compositionally biased region" description="Gly residues" evidence="1">
    <location>
        <begin position="1"/>
        <end position="12"/>
    </location>
</feature>
<gene>
    <name evidence="2" type="ORF">SAMN05443551_1021</name>
</gene>
<proteinExistence type="predicted"/>
<dbReference type="AlphaFoldDB" id="A0A1M5NRP1"/>
<dbReference type="Proteomes" id="UP000184221">
    <property type="component" value="Unassembled WGS sequence"/>
</dbReference>
<feature type="region of interest" description="Disordered" evidence="1">
    <location>
        <begin position="1"/>
        <end position="33"/>
    </location>
</feature>
<evidence type="ECO:0000313" key="2">
    <source>
        <dbReference type="EMBL" id="SHG92115.1"/>
    </source>
</evidence>
<name>A0A1M5NRP1_9RHOB</name>
<evidence type="ECO:0000256" key="1">
    <source>
        <dbReference type="SAM" id="MobiDB-lite"/>
    </source>
</evidence>
<reference evidence="2 3" key="1">
    <citation type="submission" date="2016-11" db="EMBL/GenBank/DDBJ databases">
        <authorList>
            <person name="Jaros S."/>
            <person name="Januszkiewicz K."/>
            <person name="Wedrychowicz H."/>
        </authorList>
    </citation>
    <scope>NUCLEOTIDE SEQUENCE [LARGE SCALE GENOMIC DNA]</scope>
    <source>
        <strain evidence="2 3">DSM 29431</strain>
    </source>
</reference>
<accession>A0A1M5NRP1</accession>